<dbReference type="AlphaFoldDB" id="A0A9P4SCQ6"/>
<dbReference type="InterPro" id="IPR052895">
    <property type="entry name" value="HetReg/Transcr_Mod"/>
</dbReference>
<accession>A0A9P4SCQ6</accession>
<dbReference type="OrthoDB" id="4850726at2759"/>
<evidence type="ECO:0000259" key="1">
    <source>
        <dbReference type="Pfam" id="PF06985"/>
    </source>
</evidence>
<protein>
    <recommendedName>
        <fullName evidence="1">Heterokaryon incompatibility domain-containing protein</fullName>
    </recommendedName>
</protein>
<sequence>MADTEPRPLEKYTYSPLLNPSTDIRLVELVKGEVDEEIRIRIFSASLAEWRKTAKSELSLQELNRKLSEPLRAHVTVEERFIIEDPREPDPGRWQWAFSATLSYLRNPTSSRILWIDAICIDQNNFKERESQVRRMTDIYSSASRVIAWLGPESDSSHEALETIKYIGKQVELLETGSLCPSPDAVERNWNDPRIKVCSCTQTWDAIDLLLNREWFNRVWIIQEILLANPDAVMQCGQDTIMFKLFRRAATCFKENHYTPLKIESRLRFLAKITNPSVGLPFNRVVRLPDKRRCTDPRDYVYGILGLTPKRLAAKIRPDYSLSVPQVYTETTLVYMNHVQRLELIQRTCQYGRLINVPSWVPDLTAKLARKFPCSGQFSAGHSRAHFAYEAPNILRVLGVRGSIVTSVSMIRTWGPKRTPNTTALSDSDDARARRHAHLITLRKGRVRERWAGWERIYPLFDEWEPDWLHFLEEDSKQEDTPSSNPVIANHHVRQTIEFCKGHAYIETGDGYVALAPPDTQVGDFLCVLLGCDVPVVLREKEPETFIVIGECYVDGLKDAFSILGPLPQPWEVQMFRDYGNRYKYRFHNKETHKVTDDDPRLGIIKDWERFDHKPDADDPQVYDYFRHKETGETMNSDPRMLPDALKARNVKLESFTLV</sequence>
<proteinExistence type="predicted"/>
<dbReference type="PANTHER" id="PTHR24148:SF64">
    <property type="entry name" value="HETEROKARYON INCOMPATIBILITY DOMAIN-CONTAINING PROTEIN"/>
    <property type="match status" value="1"/>
</dbReference>
<gene>
    <name evidence="2" type="ORF">M501DRAFT_1023505</name>
</gene>
<evidence type="ECO:0000313" key="3">
    <source>
        <dbReference type="Proteomes" id="UP000799429"/>
    </source>
</evidence>
<dbReference type="Proteomes" id="UP000799429">
    <property type="component" value="Unassembled WGS sequence"/>
</dbReference>
<dbReference type="EMBL" id="MU006093">
    <property type="protein sequence ID" value="KAF2840182.1"/>
    <property type="molecule type" value="Genomic_DNA"/>
</dbReference>
<dbReference type="Pfam" id="PF06985">
    <property type="entry name" value="HET"/>
    <property type="match status" value="1"/>
</dbReference>
<organism evidence="2 3">
    <name type="scientific">Patellaria atrata CBS 101060</name>
    <dbReference type="NCBI Taxonomy" id="1346257"/>
    <lineage>
        <taxon>Eukaryota</taxon>
        <taxon>Fungi</taxon>
        <taxon>Dikarya</taxon>
        <taxon>Ascomycota</taxon>
        <taxon>Pezizomycotina</taxon>
        <taxon>Dothideomycetes</taxon>
        <taxon>Dothideomycetes incertae sedis</taxon>
        <taxon>Patellariales</taxon>
        <taxon>Patellariaceae</taxon>
        <taxon>Patellaria</taxon>
    </lineage>
</organism>
<dbReference type="PANTHER" id="PTHR24148">
    <property type="entry name" value="ANKYRIN REPEAT DOMAIN-CONTAINING PROTEIN 39 HOMOLOG-RELATED"/>
    <property type="match status" value="1"/>
</dbReference>
<reference evidence="2" key="1">
    <citation type="journal article" date="2020" name="Stud. Mycol.">
        <title>101 Dothideomycetes genomes: a test case for predicting lifestyles and emergence of pathogens.</title>
        <authorList>
            <person name="Haridas S."/>
            <person name="Albert R."/>
            <person name="Binder M."/>
            <person name="Bloem J."/>
            <person name="Labutti K."/>
            <person name="Salamov A."/>
            <person name="Andreopoulos B."/>
            <person name="Baker S."/>
            <person name="Barry K."/>
            <person name="Bills G."/>
            <person name="Bluhm B."/>
            <person name="Cannon C."/>
            <person name="Castanera R."/>
            <person name="Culley D."/>
            <person name="Daum C."/>
            <person name="Ezra D."/>
            <person name="Gonzalez J."/>
            <person name="Henrissat B."/>
            <person name="Kuo A."/>
            <person name="Liang C."/>
            <person name="Lipzen A."/>
            <person name="Lutzoni F."/>
            <person name="Magnuson J."/>
            <person name="Mondo S."/>
            <person name="Nolan M."/>
            <person name="Ohm R."/>
            <person name="Pangilinan J."/>
            <person name="Park H.-J."/>
            <person name="Ramirez L."/>
            <person name="Alfaro M."/>
            <person name="Sun H."/>
            <person name="Tritt A."/>
            <person name="Yoshinaga Y."/>
            <person name="Zwiers L.-H."/>
            <person name="Turgeon B."/>
            <person name="Goodwin S."/>
            <person name="Spatafora J."/>
            <person name="Crous P."/>
            <person name="Grigoriev I."/>
        </authorList>
    </citation>
    <scope>NUCLEOTIDE SEQUENCE</scope>
    <source>
        <strain evidence="2">CBS 101060</strain>
    </source>
</reference>
<dbReference type="Pfam" id="PF26639">
    <property type="entry name" value="Het-6_barrel"/>
    <property type="match status" value="1"/>
</dbReference>
<evidence type="ECO:0000313" key="2">
    <source>
        <dbReference type="EMBL" id="KAF2840182.1"/>
    </source>
</evidence>
<name>A0A9P4SCQ6_9PEZI</name>
<comment type="caution">
    <text evidence="2">The sequence shown here is derived from an EMBL/GenBank/DDBJ whole genome shotgun (WGS) entry which is preliminary data.</text>
</comment>
<keyword evidence="3" id="KW-1185">Reference proteome</keyword>
<feature type="domain" description="Heterokaryon incompatibility" evidence="1">
    <location>
        <begin position="97"/>
        <end position="224"/>
    </location>
</feature>
<dbReference type="InterPro" id="IPR010730">
    <property type="entry name" value="HET"/>
</dbReference>